<feature type="transmembrane region" description="Helical" evidence="12">
    <location>
        <begin position="648"/>
        <end position="669"/>
    </location>
</feature>
<keyword evidence="7 12" id="KW-0812">Transmembrane</keyword>
<evidence type="ECO:0000313" key="17">
    <source>
        <dbReference type="Proteomes" id="UP001500457"/>
    </source>
</evidence>
<dbReference type="Pfam" id="PF17689">
    <property type="entry name" value="Arabino_trans_N"/>
    <property type="match status" value="1"/>
</dbReference>
<evidence type="ECO:0000259" key="13">
    <source>
        <dbReference type="Pfam" id="PF04602"/>
    </source>
</evidence>
<dbReference type="InterPro" id="IPR032731">
    <property type="entry name" value="Arabino_trans_C"/>
</dbReference>
<keyword evidence="10" id="KW-0961">Cell wall biogenesis/degradation</keyword>
<evidence type="ECO:0000256" key="9">
    <source>
        <dbReference type="ARBA" id="ARBA00023136"/>
    </source>
</evidence>
<keyword evidence="17" id="KW-1185">Reference proteome</keyword>
<dbReference type="RefSeq" id="WP_274233196.1">
    <property type="nucleotide sequence ID" value="NZ_BAABHQ010000003.1"/>
</dbReference>
<keyword evidence="5" id="KW-0328">Glycosyltransferase</keyword>
<dbReference type="InterPro" id="IPR040920">
    <property type="entry name" value="Arabino_trans_N"/>
</dbReference>
<keyword evidence="6" id="KW-0808">Transferase</keyword>
<dbReference type="Pfam" id="PF14896">
    <property type="entry name" value="Arabino_trans_C"/>
    <property type="match status" value="1"/>
</dbReference>
<feature type="transmembrane region" description="Helical" evidence="12">
    <location>
        <begin position="362"/>
        <end position="383"/>
    </location>
</feature>
<evidence type="ECO:0000256" key="3">
    <source>
        <dbReference type="ARBA" id="ARBA00008195"/>
    </source>
</evidence>
<dbReference type="InterPro" id="IPR007680">
    <property type="entry name" value="Arabino_trans_central"/>
</dbReference>
<dbReference type="Proteomes" id="UP001500457">
    <property type="component" value="Unassembled WGS sequence"/>
</dbReference>
<evidence type="ECO:0000256" key="1">
    <source>
        <dbReference type="ARBA" id="ARBA00003001"/>
    </source>
</evidence>
<evidence type="ECO:0000256" key="10">
    <source>
        <dbReference type="ARBA" id="ARBA00023316"/>
    </source>
</evidence>
<feature type="domain" description="Arabinosyltransferas concanavalin like" evidence="15">
    <location>
        <begin position="78"/>
        <end position="236"/>
    </location>
</feature>
<dbReference type="InterPro" id="IPR042486">
    <property type="entry name" value="Arabino_trans_C_2"/>
</dbReference>
<feature type="transmembrane region" description="Helical" evidence="12">
    <location>
        <begin position="49"/>
        <end position="72"/>
    </location>
</feature>
<feature type="transmembrane region" description="Helical" evidence="12">
    <location>
        <begin position="330"/>
        <end position="350"/>
    </location>
</feature>
<evidence type="ECO:0000256" key="6">
    <source>
        <dbReference type="ARBA" id="ARBA00022679"/>
    </source>
</evidence>
<protein>
    <submittedName>
        <fullName evidence="16">Arabinosyltransferase domain-containing protein</fullName>
    </submittedName>
</protein>
<name>A0ABP9E3X2_9PSEU</name>
<comment type="function">
    <text evidence="1">Arabinosyl transferase responsible for the polymerization of arabinose into the arabinan of arabinogalactan.</text>
</comment>
<feature type="transmembrane region" description="Helical" evidence="12">
    <location>
        <begin position="395"/>
        <end position="413"/>
    </location>
</feature>
<evidence type="ECO:0000256" key="7">
    <source>
        <dbReference type="ARBA" id="ARBA00022692"/>
    </source>
</evidence>
<evidence type="ECO:0000256" key="2">
    <source>
        <dbReference type="ARBA" id="ARBA00004651"/>
    </source>
</evidence>
<dbReference type="EMBL" id="BAABHQ010000003">
    <property type="protein sequence ID" value="GAA4867738.1"/>
    <property type="molecule type" value="Genomic_DNA"/>
</dbReference>
<evidence type="ECO:0000259" key="15">
    <source>
        <dbReference type="Pfam" id="PF17689"/>
    </source>
</evidence>
<gene>
    <name evidence="16" type="ORF">GCM10023203_15440</name>
</gene>
<comment type="subcellular location">
    <subcellularLocation>
        <location evidence="2">Cell membrane</location>
        <topology evidence="2">Multi-pass membrane protein</topology>
    </subcellularLocation>
</comment>
<proteinExistence type="inferred from homology"/>
<feature type="transmembrane region" description="Helical" evidence="12">
    <location>
        <begin position="559"/>
        <end position="577"/>
    </location>
</feature>
<evidence type="ECO:0000313" key="16">
    <source>
        <dbReference type="EMBL" id="GAA4867738.1"/>
    </source>
</evidence>
<dbReference type="InterPro" id="IPR027451">
    <property type="entry name" value="EmbABC_dom1"/>
</dbReference>
<organism evidence="16 17">
    <name type="scientific">Actinomycetospora straminea</name>
    <dbReference type="NCBI Taxonomy" id="663607"/>
    <lineage>
        <taxon>Bacteria</taxon>
        <taxon>Bacillati</taxon>
        <taxon>Actinomycetota</taxon>
        <taxon>Actinomycetes</taxon>
        <taxon>Pseudonocardiales</taxon>
        <taxon>Pseudonocardiaceae</taxon>
        <taxon>Actinomycetospora</taxon>
    </lineage>
</organism>
<keyword evidence="8 12" id="KW-1133">Transmembrane helix</keyword>
<sequence>MTATSRPSSAADDPEDTGDGAAPAGDTASDGRADGTGPFARGWFGRARVAWSTVATVAGIVALVCAALLPLLPVSVSQPEVAWPLDPADPRPTALQLTTQRPLALDVRTDCDAARAAASAGTGRTLGAPGDGVLLATLPPVSGDAGVGLRAVVVGDRLTVLSRGIPLVDGPLPAGPCTIGIAGDLTGMSVIVDGRLVGRAGPEAVPDVDALVSSVPPSPPGAGERGAGLAVRLTVDDQFATSPTAVKTAVTLLLLGAVTVGLVGLHERDRAARAARWETARDRPPRPRPRVVDGVVPLLLALWTVIGPMTDDDGYYAAMAANVPYSGYVANYYQLYNQGFTPFTWIYYVLSWWQGVAGVSPVVQRVPALLLGLASWFLLRAYAARALPAGTGRGRAVALHAVLALAFVAWWLPFDMGVRAEAVVATSVIASMLCLAVAVERDRWALAGLAVAVASFGATAAPTGFVALAPLLACLPRVWRTLIAPAGPWYRRLGVFVALVGPGALVGFAAFVDGSLRDFARGQQIFLGLQDQESWYTEIVRWSYLLVDGGPMGTYAKRFPVLLGLLALACLLALLAVARGRGLRLPPRLTAAAWTFLLGFALLWPTPSKWTHHFGTLATVGALVFALAVVGVPVLLREAATDAADPPRWLPALPVAVGVGLLVAVLAGLSGHGENAWPYSWMLGLPDPFEVPRVAVFSFDQPAWWLLGGLVLAGVAVVATRGRWRAWRPAVPAVAVALMATGALLVSTVYLVGGFVLATVRTADGYSPWVDAVRDPLARDCGASAQIEVLDPVTARPLAARPDLPSPVPGASPDDPPVFVPGGWFPSSPPPTPGIAAWGSFVPPATGPGVAAGADGTVGAFASPWYAIPERAGAAMTASVSGRTGGGNGLRVEYGFPAGGGVVPVGVQALGLGEDGEPVDSVVWRSLLLEGPNGPPPGATVMRLVADDTSIARGGWLAVTAPTVQRWQTLQQYARPGEATAVSWQYAFLFPCLRKPVQAFGINEPATLGVVWGDQPLAYRLDGIWQTGRGGLFAQSLRDAQVTQLATQLRVAPDAVSGQVYRLDPLVPVDAAYRLEPRRIVVGGWEPGPNTTMSVPLEERAGEQ</sequence>
<dbReference type="Gene3D" id="2.60.120.610">
    <property type="entry name" value="arabinofuranosyltransferase like domain"/>
    <property type="match status" value="1"/>
</dbReference>
<comment type="similarity">
    <text evidence="3">Belongs to the emb family.</text>
</comment>
<keyword evidence="9 12" id="KW-0472">Membrane</keyword>
<evidence type="ECO:0000259" key="14">
    <source>
        <dbReference type="Pfam" id="PF14896"/>
    </source>
</evidence>
<feature type="transmembrane region" description="Helical" evidence="12">
    <location>
        <begin position="589"/>
        <end position="607"/>
    </location>
</feature>
<evidence type="ECO:0000256" key="8">
    <source>
        <dbReference type="ARBA" id="ARBA00022989"/>
    </source>
</evidence>
<feature type="transmembrane region" description="Helical" evidence="12">
    <location>
        <begin position="731"/>
        <end position="758"/>
    </location>
</feature>
<feature type="domain" description="Arabinofuranosyltransferase central" evidence="13">
    <location>
        <begin position="242"/>
        <end position="716"/>
    </location>
</feature>
<dbReference type="Pfam" id="PF04602">
    <property type="entry name" value="Arabinose_trans"/>
    <property type="match status" value="1"/>
</dbReference>
<feature type="transmembrane region" description="Helical" evidence="12">
    <location>
        <begin position="702"/>
        <end position="719"/>
    </location>
</feature>
<evidence type="ECO:0000256" key="5">
    <source>
        <dbReference type="ARBA" id="ARBA00022676"/>
    </source>
</evidence>
<feature type="transmembrane region" description="Helical" evidence="12">
    <location>
        <begin position="445"/>
        <end position="472"/>
    </location>
</feature>
<dbReference type="Gene3D" id="2.60.120.940">
    <property type="entry name" value="EmbC, C-terminal domain, subdomain 2"/>
    <property type="match status" value="1"/>
</dbReference>
<evidence type="ECO:0000256" key="11">
    <source>
        <dbReference type="SAM" id="MobiDB-lite"/>
    </source>
</evidence>
<reference evidence="17" key="1">
    <citation type="journal article" date="2019" name="Int. J. Syst. Evol. Microbiol.">
        <title>The Global Catalogue of Microorganisms (GCM) 10K type strain sequencing project: providing services to taxonomists for standard genome sequencing and annotation.</title>
        <authorList>
            <consortium name="The Broad Institute Genomics Platform"/>
            <consortium name="The Broad Institute Genome Sequencing Center for Infectious Disease"/>
            <person name="Wu L."/>
            <person name="Ma J."/>
        </authorList>
    </citation>
    <scope>NUCLEOTIDE SEQUENCE [LARGE SCALE GENOMIC DNA]</scope>
    <source>
        <strain evidence="17">JCM 17983</strain>
    </source>
</reference>
<feature type="domain" description="Arabinosyltransferase C-terminal" evidence="14">
    <location>
        <begin position="861"/>
        <end position="1089"/>
    </location>
</feature>
<accession>A0ABP9E3X2</accession>
<feature type="transmembrane region" description="Helical" evidence="12">
    <location>
        <begin position="248"/>
        <end position="266"/>
    </location>
</feature>
<feature type="compositionally biased region" description="Low complexity" evidence="11">
    <location>
        <begin position="19"/>
        <end position="30"/>
    </location>
</feature>
<feature type="region of interest" description="Disordered" evidence="11">
    <location>
        <begin position="1"/>
        <end position="34"/>
    </location>
</feature>
<keyword evidence="4" id="KW-1003">Cell membrane</keyword>
<evidence type="ECO:0000256" key="12">
    <source>
        <dbReference type="SAM" id="Phobius"/>
    </source>
</evidence>
<feature type="transmembrane region" description="Helical" evidence="12">
    <location>
        <begin position="493"/>
        <end position="512"/>
    </location>
</feature>
<feature type="transmembrane region" description="Helical" evidence="12">
    <location>
        <begin position="613"/>
        <end position="636"/>
    </location>
</feature>
<evidence type="ECO:0000256" key="4">
    <source>
        <dbReference type="ARBA" id="ARBA00022475"/>
    </source>
</evidence>
<comment type="caution">
    <text evidence="16">The sequence shown here is derived from an EMBL/GenBank/DDBJ whole genome shotgun (WGS) entry which is preliminary data.</text>
</comment>